<dbReference type="Proteomes" id="UP000002669">
    <property type="component" value="Unassembled WGS sequence"/>
</dbReference>
<organism evidence="2">
    <name type="scientific">Arthroderma gypseum (strain ATCC MYA-4604 / CBS 118893)</name>
    <name type="common">Microsporum gypseum</name>
    <dbReference type="NCBI Taxonomy" id="535722"/>
    <lineage>
        <taxon>Eukaryota</taxon>
        <taxon>Fungi</taxon>
        <taxon>Dikarya</taxon>
        <taxon>Ascomycota</taxon>
        <taxon>Pezizomycotina</taxon>
        <taxon>Eurotiomycetes</taxon>
        <taxon>Eurotiomycetidae</taxon>
        <taxon>Onygenales</taxon>
        <taxon>Arthrodermataceae</taxon>
        <taxon>Nannizzia</taxon>
    </lineage>
</organism>
<dbReference type="AlphaFoldDB" id="E4UND9"/>
<proteinExistence type="predicted"/>
<reference evidence="2" key="1">
    <citation type="journal article" date="2012" name="MBio">
        <title>Comparative genome analysis of Trichophyton rubrum and related dermatophytes reveals candidate genes involved in infection.</title>
        <authorList>
            <person name="Martinez D.A."/>
            <person name="Oliver B.G."/>
            <person name="Graeser Y."/>
            <person name="Goldberg J.M."/>
            <person name="Li W."/>
            <person name="Martinez-Rossi N.M."/>
            <person name="Monod M."/>
            <person name="Shelest E."/>
            <person name="Barton R.C."/>
            <person name="Birch E."/>
            <person name="Brakhage A.A."/>
            <person name="Chen Z."/>
            <person name="Gurr S.J."/>
            <person name="Heiman D."/>
            <person name="Heitman J."/>
            <person name="Kosti I."/>
            <person name="Rossi A."/>
            <person name="Saif S."/>
            <person name="Samalova M."/>
            <person name="Saunders C.W."/>
            <person name="Shea T."/>
            <person name="Summerbell R.C."/>
            <person name="Xu J."/>
            <person name="Young S."/>
            <person name="Zeng Q."/>
            <person name="Birren B.W."/>
            <person name="Cuomo C.A."/>
            <person name="White T.C."/>
        </authorList>
    </citation>
    <scope>NUCLEOTIDE SEQUENCE [LARGE SCALE GENOMIC DNA]</scope>
    <source>
        <strain evidence="2">ATCC MYA-4604 / CBS 118893</strain>
    </source>
</reference>
<name>E4UND9_ARTGP</name>
<dbReference type="InParanoid" id="E4UND9"/>
<gene>
    <name evidence="1" type="ORF">MGYG_03393</name>
</gene>
<accession>E4UND9</accession>
<dbReference type="VEuPathDB" id="FungiDB:MGYG_03393"/>
<protein>
    <submittedName>
        <fullName evidence="1">Uncharacterized protein</fullName>
    </submittedName>
</protein>
<dbReference type="OMA" id="TTFCHRG"/>
<dbReference type="RefSeq" id="XP_003175871.1">
    <property type="nucleotide sequence ID" value="XM_003175823.1"/>
</dbReference>
<dbReference type="HOGENOM" id="CLU_144894_0_0_1"/>
<dbReference type="OrthoDB" id="4168609at2759"/>
<keyword evidence="2" id="KW-1185">Reference proteome</keyword>
<evidence type="ECO:0000313" key="1">
    <source>
        <dbReference type="EMBL" id="EFR00389.1"/>
    </source>
</evidence>
<sequence length="163" mass="18015">MFGRFIDAFTKPRNPSVILAVGEDRGSIEFLHLHPETGEVERFRTSCRLSTFQSHGSRETTRKQIGTVTLPAKGLASADGFFEDVTAQVRERWDDFMASNPSNIDSVARLVQDVLKPAALEVIKGRGGRDAAGKETETHSVFLIYITRPQPERVTSLEPTSPG</sequence>
<dbReference type="EMBL" id="DS989823">
    <property type="protein sequence ID" value="EFR00389.1"/>
    <property type="molecule type" value="Genomic_DNA"/>
</dbReference>
<dbReference type="eggNOG" id="ENOG502RPJS">
    <property type="taxonomic scope" value="Eukaryota"/>
</dbReference>
<dbReference type="GeneID" id="10031182"/>
<evidence type="ECO:0000313" key="2">
    <source>
        <dbReference type="Proteomes" id="UP000002669"/>
    </source>
</evidence>